<dbReference type="InterPro" id="IPR006652">
    <property type="entry name" value="Kelch_1"/>
</dbReference>
<protein>
    <submittedName>
        <fullName evidence="1">Kelch repeat-containing protein</fullName>
    </submittedName>
</protein>
<accession>A0ABP8FKX2</accession>
<dbReference type="PANTHER" id="PTHR45632">
    <property type="entry name" value="LD33804P"/>
    <property type="match status" value="1"/>
</dbReference>
<keyword evidence="2" id="KW-1185">Reference proteome</keyword>
<dbReference type="Pfam" id="PF24681">
    <property type="entry name" value="Kelch_KLHDC2_KLHL20_DRC7"/>
    <property type="match status" value="1"/>
</dbReference>
<dbReference type="SUPFAM" id="SSF117281">
    <property type="entry name" value="Kelch motif"/>
    <property type="match status" value="1"/>
</dbReference>
<dbReference type="InterPro" id="IPR015915">
    <property type="entry name" value="Kelch-typ_b-propeller"/>
</dbReference>
<dbReference type="PANTHER" id="PTHR45632:SF24">
    <property type="entry name" value="GALACTOSE OXIDASE"/>
    <property type="match status" value="1"/>
</dbReference>
<proteinExistence type="predicted"/>
<evidence type="ECO:0000313" key="1">
    <source>
        <dbReference type="EMBL" id="GAA4306265.1"/>
    </source>
</evidence>
<dbReference type="RefSeq" id="WP_344977048.1">
    <property type="nucleotide sequence ID" value="NZ_BAABFN010000002.1"/>
</dbReference>
<dbReference type="SMART" id="SM00612">
    <property type="entry name" value="Kelch"/>
    <property type="match status" value="4"/>
</dbReference>
<gene>
    <name evidence="1" type="ORF">GCM10023143_12090</name>
</gene>
<dbReference type="EMBL" id="BAABFN010000002">
    <property type="protein sequence ID" value="GAA4306265.1"/>
    <property type="molecule type" value="Genomic_DNA"/>
</dbReference>
<dbReference type="Gene3D" id="2.120.10.80">
    <property type="entry name" value="Kelch-type beta propeller"/>
    <property type="match status" value="2"/>
</dbReference>
<name>A0ABP8FKX2_9BACT</name>
<dbReference type="Pfam" id="PF01344">
    <property type="entry name" value="Kelch_1"/>
    <property type="match status" value="2"/>
</dbReference>
<reference evidence="2" key="1">
    <citation type="journal article" date="2019" name="Int. J. Syst. Evol. Microbiol.">
        <title>The Global Catalogue of Microorganisms (GCM) 10K type strain sequencing project: providing services to taxonomists for standard genome sequencing and annotation.</title>
        <authorList>
            <consortium name="The Broad Institute Genomics Platform"/>
            <consortium name="The Broad Institute Genome Sequencing Center for Infectious Disease"/>
            <person name="Wu L."/>
            <person name="Ma J."/>
        </authorList>
    </citation>
    <scope>NUCLEOTIDE SEQUENCE [LARGE SCALE GENOMIC DNA]</scope>
    <source>
        <strain evidence="2">JCM 17664</strain>
    </source>
</reference>
<evidence type="ECO:0000313" key="2">
    <source>
        <dbReference type="Proteomes" id="UP001501207"/>
    </source>
</evidence>
<dbReference type="Proteomes" id="UP001501207">
    <property type="component" value="Unassembled WGS sequence"/>
</dbReference>
<organism evidence="1 2">
    <name type="scientific">Compostibacter hankyongensis</name>
    <dbReference type="NCBI Taxonomy" id="1007089"/>
    <lineage>
        <taxon>Bacteria</taxon>
        <taxon>Pseudomonadati</taxon>
        <taxon>Bacteroidota</taxon>
        <taxon>Chitinophagia</taxon>
        <taxon>Chitinophagales</taxon>
        <taxon>Chitinophagaceae</taxon>
        <taxon>Compostibacter</taxon>
    </lineage>
</organism>
<sequence length="322" mass="35721">MAGIAGCSKNSDSDSTLGNWIKRSDFDGYARNDAASFVVNGKAYVGTGFDGKNRLKDCWEYNPDQNAWTQKADFPGEARNGAVGFSADNRGYIATGYNGVDYLKDCWQYDPEKNVWARVSDFGGTARHAAVAFGIGSKGYITCGYDGRYLKDFWEYDPASDKWTQKASMGGSKRMYATAFVIKDMAYIFGGVNNGSLVNDFWAYDPAQDKWTQKRDITNTSDDSYDDDYTTIVRGRAAAFVIDDTAYIATGETPSLISNVWEYDPKTDLWIERTAFQGTPRVGATGFAVKNRGFIAVGGTDGTTQYDDLWEFQPYVEDDSND</sequence>
<comment type="caution">
    <text evidence="1">The sequence shown here is derived from an EMBL/GenBank/DDBJ whole genome shotgun (WGS) entry which is preliminary data.</text>
</comment>